<dbReference type="Gene3D" id="3.40.50.1820">
    <property type="entry name" value="alpha/beta hydrolase"/>
    <property type="match status" value="1"/>
</dbReference>
<evidence type="ECO:0000259" key="6">
    <source>
        <dbReference type="Pfam" id="PF00135"/>
    </source>
</evidence>
<organism evidence="7 8">
    <name type="scientific">Papilio machaon</name>
    <name type="common">Old World swallowtail butterfly</name>
    <dbReference type="NCBI Taxonomy" id="76193"/>
    <lineage>
        <taxon>Eukaryota</taxon>
        <taxon>Metazoa</taxon>
        <taxon>Ecdysozoa</taxon>
        <taxon>Arthropoda</taxon>
        <taxon>Hexapoda</taxon>
        <taxon>Insecta</taxon>
        <taxon>Pterygota</taxon>
        <taxon>Neoptera</taxon>
        <taxon>Endopterygota</taxon>
        <taxon>Lepidoptera</taxon>
        <taxon>Glossata</taxon>
        <taxon>Ditrysia</taxon>
        <taxon>Papilionoidea</taxon>
        <taxon>Papilionidae</taxon>
        <taxon>Papilioninae</taxon>
        <taxon>Papilio</taxon>
    </lineage>
</organism>
<keyword evidence="3" id="KW-0378">Hydrolase</keyword>
<keyword evidence="8" id="KW-1185">Reference proteome</keyword>
<evidence type="ECO:0000256" key="4">
    <source>
        <dbReference type="ARBA" id="ARBA00023180"/>
    </source>
</evidence>
<evidence type="ECO:0000256" key="1">
    <source>
        <dbReference type="ARBA" id="ARBA00005964"/>
    </source>
</evidence>
<evidence type="ECO:0000313" key="8">
    <source>
        <dbReference type="Proteomes" id="UP000053240"/>
    </source>
</evidence>
<reference evidence="7 8" key="1">
    <citation type="journal article" date="2015" name="Nat. Commun.">
        <title>Outbred genome sequencing and CRISPR/Cas9 gene editing in butterflies.</title>
        <authorList>
            <person name="Li X."/>
            <person name="Fan D."/>
            <person name="Zhang W."/>
            <person name="Liu G."/>
            <person name="Zhang L."/>
            <person name="Zhao L."/>
            <person name="Fang X."/>
            <person name="Chen L."/>
            <person name="Dong Y."/>
            <person name="Chen Y."/>
            <person name="Ding Y."/>
            <person name="Zhao R."/>
            <person name="Feng M."/>
            <person name="Zhu Y."/>
            <person name="Feng Y."/>
            <person name="Jiang X."/>
            <person name="Zhu D."/>
            <person name="Xiang H."/>
            <person name="Feng X."/>
            <person name="Li S."/>
            <person name="Wang J."/>
            <person name="Zhang G."/>
            <person name="Kronforst M.R."/>
            <person name="Wang W."/>
        </authorList>
    </citation>
    <scope>NUCLEOTIDE SEQUENCE [LARGE SCALE GENOMIC DNA]</scope>
    <source>
        <strain evidence="7">Ya'a_city_454_Pm</strain>
        <tissue evidence="7">Whole body</tissue>
    </source>
</reference>
<dbReference type="InParanoid" id="A0A194RAU5"/>
<feature type="domain" description="Carboxylesterase type B" evidence="6">
    <location>
        <begin position="19"/>
        <end position="554"/>
    </location>
</feature>
<dbReference type="InterPro" id="IPR002018">
    <property type="entry name" value="CarbesteraseB"/>
</dbReference>
<dbReference type="Proteomes" id="UP000053240">
    <property type="component" value="Unassembled WGS sequence"/>
</dbReference>
<gene>
    <name evidence="7" type="ORF">RR48_06901</name>
</gene>
<keyword evidence="4" id="KW-0325">Glycoprotein</keyword>
<proteinExistence type="inferred from homology"/>
<dbReference type="InterPro" id="IPR029058">
    <property type="entry name" value="AB_hydrolase_fold"/>
</dbReference>
<dbReference type="GO" id="GO:0052689">
    <property type="term" value="F:carboxylic ester hydrolase activity"/>
    <property type="evidence" value="ECO:0007669"/>
    <property type="project" value="UniProtKB-KW"/>
</dbReference>
<feature type="chain" id="PRO_5008265053" evidence="5">
    <location>
        <begin position="18"/>
        <end position="578"/>
    </location>
</feature>
<keyword evidence="2" id="KW-0719">Serine esterase</keyword>
<sequence>MNLIIFVFLHFFTIACANVVVETKLGKVAGKIVDSVIPNEKYYSFLGIPYAEPPTGELRFKSPKPHQGWTGVLEAKKERKACPQFYLPVRSTKKIGFFGDEDCLHLSVHTPNVPEPNQNLPTIVFLYNEQFRISFNGTKDYNPDFFMKENVILVTLHHRIGALGFLSFGDEVLPGNNGLRDVLLALKWIQENIKSFGGDPSKVTLMGSQGGGVIADLLLQSSKAEGLFSGVILQSGSSWNPLYLDTNPSKRAKGLGEALEETVTTSSYFLKRLADFSAQAIAESEHLSVHADEARSVQRSLVAFGPSIEPDHPEALITTLPEDANIKINVPVMIGYNSRESIEIGERILHKPQYLTFADRDFLFVLPLRVKFHFQINDHVYYDAIEKIKEFYFDEAYIKVSKPGEFLSYLNDVSAFYNTDYAVRKYTNISSFPVYYYVFDYSGELNMRKKASLQNAVNLDGTWGASTGDELCYLFMCNPRNIYKKLLEDKDSEEIKVLTNMVKMWTNFAKTGNPTPSEENFTWKPATTENRECLVISDELKMKSNINEDIVKFWDEFISSYNEIAVDNIIKDELKDEL</sequence>
<dbReference type="Pfam" id="PF00135">
    <property type="entry name" value="COesterase"/>
    <property type="match status" value="1"/>
</dbReference>
<accession>A0A194RAU5</accession>
<comment type="similarity">
    <text evidence="1">Belongs to the type-B carboxylesterase/lipase family.</text>
</comment>
<name>A0A194RAU5_PAPMA</name>
<evidence type="ECO:0000256" key="2">
    <source>
        <dbReference type="ARBA" id="ARBA00022487"/>
    </source>
</evidence>
<dbReference type="AlphaFoldDB" id="A0A194RAU5"/>
<dbReference type="EMBL" id="KQ460436">
    <property type="protein sequence ID" value="KPJ14727.1"/>
    <property type="molecule type" value="Genomic_DNA"/>
</dbReference>
<feature type="signal peptide" evidence="5">
    <location>
        <begin position="1"/>
        <end position="17"/>
    </location>
</feature>
<evidence type="ECO:0000313" key="7">
    <source>
        <dbReference type="EMBL" id="KPJ14727.1"/>
    </source>
</evidence>
<dbReference type="PANTHER" id="PTHR43142">
    <property type="entry name" value="CARBOXYLIC ESTER HYDROLASE"/>
    <property type="match status" value="1"/>
</dbReference>
<evidence type="ECO:0000256" key="3">
    <source>
        <dbReference type="ARBA" id="ARBA00022801"/>
    </source>
</evidence>
<dbReference type="SUPFAM" id="SSF53474">
    <property type="entry name" value="alpha/beta-Hydrolases"/>
    <property type="match status" value="1"/>
</dbReference>
<protein>
    <submittedName>
        <fullName evidence="7">Esterase FE4</fullName>
    </submittedName>
</protein>
<keyword evidence="5" id="KW-0732">Signal</keyword>
<dbReference type="PANTHER" id="PTHR43142:SF1">
    <property type="entry name" value="CARBOXYLIC ESTER HYDROLASE"/>
    <property type="match status" value="1"/>
</dbReference>
<evidence type="ECO:0000256" key="5">
    <source>
        <dbReference type="SAM" id="SignalP"/>
    </source>
</evidence>